<name>A0AA35QFZ3_9HYPO</name>
<proteinExistence type="predicted"/>
<dbReference type="EMBL" id="CABFNP030001360">
    <property type="protein sequence ID" value="CAI6101318.1"/>
    <property type="molecule type" value="Genomic_DNA"/>
</dbReference>
<keyword evidence="3" id="KW-1185">Reference proteome</keyword>
<evidence type="ECO:0000313" key="3">
    <source>
        <dbReference type="Proteomes" id="UP001160390"/>
    </source>
</evidence>
<dbReference type="AlphaFoldDB" id="A0AA35QFZ3"/>
<protein>
    <submittedName>
        <fullName evidence="2">Uncharacterized protein</fullName>
    </submittedName>
</protein>
<sequence length="66" mass="7353">MGGASPQLPRETNVTDADPDSAMFQHWRRTDQKGDLVVYSRSGLVTHNRLVNGGVCDGKVVRRDER</sequence>
<accession>A0AA35QFZ3</accession>
<evidence type="ECO:0000256" key="1">
    <source>
        <dbReference type="SAM" id="MobiDB-lite"/>
    </source>
</evidence>
<comment type="caution">
    <text evidence="2">The sequence shown here is derived from an EMBL/GenBank/DDBJ whole genome shotgun (WGS) entry which is preliminary data.</text>
</comment>
<organism evidence="2 3">
    <name type="scientific">Clonostachys chloroleuca</name>
    <dbReference type="NCBI Taxonomy" id="1926264"/>
    <lineage>
        <taxon>Eukaryota</taxon>
        <taxon>Fungi</taxon>
        <taxon>Dikarya</taxon>
        <taxon>Ascomycota</taxon>
        <taxon>Pezizomycotina</taxon>
        <taxon>Sordariomycetes</taxon>
        <taxon>Hypocreomycetidae</taxon>
        <taxon>Hypocreales</taxon>
        <taxon>Bionectriaceae</taxon>
        <taxon>Clonostachys</taxon>
    </lineage>
</organism>
<dbReference type="Proteomes" id="UP001160390">
    <property type="component" value="Unassembled WGS sequence"/>
</dbReference>
<gene>
    <name evidence="2" type="ORF">CCHLO57077_00006515</name>
</gene>
<reference evidence="2" key="1">
    <citation type="submission" date="2023-01" db="EMBL/GenBank/DDBJ databases">
        <authorList>
            <person name="Piombo E."/>
        </authorList>
    </citation>
    <scope>NUCLEOTIDE SEQUENCE</scope>
</reference>
<feature type="region of interest" description="Disordered" evidence="1">
    <location>
        <begin position="1"/>
        <end position="21"/>
    </location>
</feature>
<evidence type="ECO:0000313" key="2">
    <source>
        <dbReference type="EMBL" id="CAI6101318.1"/>
    </source>
</evidence>